<feature type="compositionally biased region" description="Basic and acidic residues" evidence="1">
    <location>
        <begin position="368"/>
        <end position="378"/>
    </location>
</feature>
<keyword evidence="3" id="KW-1185">Reference proteome</keyword>
<feature type="compositionally biased region" description="Low complexity" evidence="1">
    <location>
        <begin position="330"/>
        <end position="345"/>
    </location>
</feature>
<proteinExistence type="predicted"/>
<feature type="compositionally biased region" description="Basic and acidic residues" evidence="1">
    <location>
        <begin position="497"/>
        <end position="506"/>
    </location>
</feature>
<feature type="region of interest" description="Disordered" evidence="1">
    <location>
        <begin position="218"/>
        <end position="473"/>
    </location>
</feature>
<dbReference type="Proteomes" id="UP000554235">
    <property type="component" value="Unassembled WGS sequence"/>
</dbReference>
<dbReference type="AlphaFoldDB" id="A0A8H4L676"/>
<organism evidence="2 3">
    <name type="scientific">Fusarium albosuccineum</name>
    <dbReference type="NCBI Taxonomy" id="1237068"/>
    <lineage>
        <taxon>Eukaryota</taxon>
        <taxon>Fungi</taxon>
        <taxon>Dikarya</taxon>
        <taxon>Ascomycota</taxon>
        <taxon>Pezizomycotina</taxon>
        <taxon>Sordariomycetes</taxon>
        <taxon>Hypocreomycetidae</taxon>
        <taxon>Hypocreales</taxon>
        <taxon>Nectriaceae</taxon>
        <taxon>Fusarium</taxon>
        <taxon>Fusarium decemcellulare species complex</taxon>
    </lineage>
</organism>
<protein>
    <recommendedName>
        <fullName evidence="4">Basic proline-rich protein</fullName>
    </recommendedName>
</protein>
<feature type="compositionally biased region" description="Low complexity" evidence="1">
    <location>
        <begin position="416"/>
        <end position="461"/>
    </location>
</feature>
<feature type="compositionally biased region" description="Low complexity" evidence="1">
    <location>
        <begin position="486"/>
        <end position="496"/>
    </location>
</feature>
<feature type="compositionally biased region" description="Polar residues" evidence="1">
    <location>
        <begin position="303"/>
        <end position="319"/>
    </location>
</feature>
<accession>A0A8H4L676</accession>
<evidence type="ECO:0008006" key="4">
    <source>
        <dbReference type="Google" id="ProtNLM"/>
    </source>
</evidence>
<evidence type="ECO:0000256" key="1">
    <source>
        <dbReference type="SAM" id="MobiDB-lite"/>
    </source>
</evidence>
<comment type="caution">
    <text evidence="2">The sequence shown here is derived from an EMBL/GenBank/DDBJ whole genome shotgun (WGS) entry which is preliminary data.</text>
</comment>
<reference evidence="2 3" key="1">
    <citation type="submission" date="2020-01" db="EMBL/GenBank/DDBJ databases">
        <title>Identification and distribution of gene clusters putatively required for synthesis of sphingolipid metabolism inhibitors in phylogenetically diverse species of the filamentous fungus Fusarium.</title>
        <authorList>
            <person name="Kim H.-S."/>
            <person name="Busman M."/>
            <person name="Brown D.W."/>
            <person name="Divon H."/>
            <person name="Uhlig S."/>
            <person name="Proctor R.H."/>
        </authorList>
    </citation>
    <scope>NUCLEOTIDE SEQUENCE [LARGE SCALE GENOMIC DNA]</scope>
    <source>
        <strain evidence="2 3">NRRL 20459</strain>
    </source>
</reference>
<feature type="compositionally biased region" description="Polar residues" evidence="1">
    <location>
        <begin position="403"/>
        <end position="415"/>
    </location>
</feature>
<feature type="compositionally biased region" description="Low complexity" evidence="1">
    <location>
        <begin position="386"/>
        <end position="402"/>
    </location>
</feature>
<sequence>VTRACHSAHSPHSSLALTCPSLPAHHLFPASILEPLSNLHHFSALTPHEAPPPPLFPPPPFFFFLPPPTPRPLLLPRLPPLFSKGFLHRLQCSYLNSPHIENRHFEPRSELSAPRLSTALHQSRNLELLSLFGFEIPFLLQILEALRLLSPTAPEVSTCPRLTTRAWHHRPPLRNPTRPRPTHAAVDALTTAVGPQVPSVTSIHRLPILDMEPVPETERMEEFRPAPVSSPPSASPAMPSLRIQNPNSVSTLNIDLPRKPPNLRRSTDPSPTSPASPSWSASTFIPYRPRTTSPLSGAHSRSRSTNSLAPPMSRTQSMPGVSGSGHILFSPQRRPASPSGSPSRVRIPRKSADEAFPPISPVRTSVLEPERRHGERRSSSPIMGVSTSTPARLRRPSSPLRTIASSSTGSLGNFPSTPSSSISSASSYRSYDALSGSYGTTYSSIPSTPTSTRSRSPSISSLETIPDTPDAEEAALEAERIAQLKAAADAADGNDSSDSKGKDGQLRGRTMGFGSRDKRKRWSVCGAERRGDLDLETIWED</sequence>
<feature type="compositionally biased region" description="Low complexity" evidence="1">
    <location>
        <begin position="268"/>
        <end position="283"/>
    </location>
</feature>
<gene>
    <name evidence="2" type="ORF">FALBO_10809</name>
</gene>
<feature type="non-terminal residue" evidence="2">
    <location>
        <position position="541"/>
    </location>
</feature>
<evidence type="ECO:0000313" key="2">
    <source>
        <dbReference type="EMBL" id="KAF4462380.1"/>
    </source>
</evidence>
<feature type="compositionally biased region" description="Polar residues" evidence="1">
    <location>
        <begin position="242"/>
        <end position="253"/>
    </location>
</feature>
<name>A0A8H4L676_9HYPO</name>
<evidence type="ECO:0000313" key="3">
    <source>
        <dbReference type="Proteomes" id="UP000554235"/>
    </source>
</evidence>
<dbReference type="OrthoDB" id="5400063at2759"/>
<dbReference type="EMBL" id="JAADYS010001544">
    <property type="protein sequence ID" value="KAF4462380.1"/>
    <property type="molecule type" value="Genomic_DNA"/>
</dbReference>
<feature type="non-terminal residue" evidence="2">
    <location>
        <position position="1"/>
    </location>
</feature>
<feature type="region of interest" description="Disordered" evidence="1">
    <location>
        <begin position="486"/>
        <end position="524"/>
    </location>
</feature>